<sequence>MLTASAGGAGVTPGAPSVASATRTPYDYKTVFRSWLARPPLISDDLSFWSDLLSWRQVVFENIINCGASSHKFGQERTNLLAACQRELALCQIQLVRGYRKNRLPSLAQQNLDRGDEATKNFGYATQMQDNLHKVWSVYGDFLENVYSSYPAAKREIAVSTTGIFAMQALMEAATVAGTSQHLSHSDLAKCIWLLTL</sequence>
<dbReference type="OrthoDB" id="5570127at2759"/>
<feature type="domain" description="PIK-related kinase FAT" evidence="2">
    <location>
        <begin position="24"/>
        <end position="113"/>
    </location>
</feature>
<evidence type="ECO:0000259" key="2">
    <source>
        <dbReference type="Pfam" id="PF02259"/>
    </source>
</evidence>
<dbReference type="Proteomes" id="UP000281553">
    <property type="component" value="Unassembled WGS sequence"/>
</dbReference>
<evidence type="ECO:0000256" key="1">
    <source>
        <dbReference type="SAM" id="MobiDB-lite"/>
    </source>
</evidence>
<keyword evidence="4" id="KW-1185">Reference proteome</keyword>
<dbReference type="AlphaFoldDB" id="A0A3P7P656"/>
<proteinExistence type="predicted"/>
<organism evidence="3 4">
    <name type="scientific">Dibothriocephalus latus</name>
    <name type="common">Fish tapeworm</name>
    <name type="synonym">Diphyllobothrium latum</name>
    <dbReference type="NCBI Taxonomy" id="60516"/>
    <lineage>
        <taxon>Eukaryota</taxon>
        <taxon>Metazoa</taxon>
        <taxon>Spiralia</taxon>
        <taxon>Lophotrochozoa</taxon>
        <taxon>Platyhelminthes</taxon>
        <taxon>Cestoda</taxon>
        <taxon>Eucestoda</taxon>
        <taxon>Diphyllobothriidea</taxon>
        <taxon>Diphyllobothriidae</taxon>
        <taxon>Dibothriocephalus</taxon>
    </lineage>
</organism>
<dbReference type="InterPro" id="IPR003151">
    <property type="entry name" value="PIK-rel_kinase_FAT"/>
</dbReference>
<dbReference type="Pfam" id="PF02259">
    <property type="entry name" value="FAT"/>
    <property type="match status" value="1"/>
</dbReference>
<dbReference type="EMBL" id="UYRU01063202">
    <property type="protein sequence ID" value="VDN15662.1"/>
    <property type="molecule type" value="Genomic_DNA"/>
</dbReference>
<accession>A0A3P7P656</accession>
<name>A0A3P7P656_DIBLA</name>
<feature type="region of interest" description="Disordered" evidence="1">
    <location>
        <begin position="1"/>
        <end position="20"/>
    </location>
</feature>
<gene>
    <name evidence="3" type="ORF">DILT_LOCUS11493</name>
</gene>
<feature type="non-terminal residue" evidence="3">
    <location>
        <position position="197"/>
    </location>
</feature>
<evidence type="ECO:0000313" key="3">
    <source>
        <dbReference type="EMBL" id="VDN15662.1"/>
    </source>
</evidence>
<evidence type="ECO:0000313" key="4">
    <source>
        <dbReference type="Proteomes" id="UP000281553"/>
    </source>
</evidence>
<reference evidence="3 4" key="1">
    <citation type="submission" date="2018-11" db="EMBL/GenBank/DDBJ databases">
        <authorList>
            <consortium name="Pathogen Informatics"/>
        </authorList>
    </citation>
    <scope>NUCLEOTIDE SEQUENCE [LARGE SCALE GENOMIC DNA]</scope>
</reference>
<protein>
    <recommendedName>
        <fullName evidence="2">PIK-related kinase FAT domain-containing protein</fullName>
    </recommendedName>
</protein>